<keyword evidence="2" id="KW-1185">Reference proteome</keyword>
<reference evidence="1" key="1">
    <citation type="submission" date="2023-09" db="EMBL/GenBank/DDBJ databases">
        <title>Vallitalea sediminicola and Vallitalea maricola sp. nov., anaerobic bacteria isolated from marine sediment.</title>
        <authorList>
            <person name="Hirano S."/>
            <person name="Maeda A."/>
            <person name="Terahara T."/>
            <person name="Mori K."/>
            <person name="Hamada M."/>
            <person name="Matsumoto R."/>
            <person name="Kobayashi T."/>
        </authorList>
    </citation>
    <scope>NUCLEOTIDE SEQUENCE</scope>
    <source>
        <strain evidence="1">AN17-2</strain>
    </source>
</reference>
<comment type="caution">
    <text evidence="1">The sequence shown here is derived from an EMBL/GenBank/DDBJ whole genome shotgun (WGS) entry which is preliminary data.</text>
</comment>
<sequence length="256" mass="29015">MRKNLTLLTLTMMIGVLMGRSSAITIEGVNVESLKLDTKWMGTYEEVDAFPYTTLEVIRYEDGTGKYIRTIYQNGFNEVLEGQFIKVEDTKVQDEVNNVGIEFSDYSLTFKMEDKNLAYKKISPIVQEDFKLSNGLRKDMSYVELKKVFELTETPEGPDGPMNATSIEVEGIFVSLHSNTESVEDADVFGYRVKNGDTKTFRGIGIGSSVDDIFTLYGPRELYDYTTSIEYTVGQYSLIFIIADKKVCEIHCMNTI</sequence>
<gene>
    <name evidence="1" type="ORF">AN2V17_30750</name>
</gene>
<accession>A0ACB5UMQ0</accession>
<evidence type="ECO:0000313" key="1">
    <source>
        <dbReference type="EMBL" id="GMQ63839.1"/>
    </source>
</evidence>
<dbReference type="Proteomes" id="UP001374599">
    <property type="component" value="Unassembled WGS sequence"/>
</dbReference>
<proteinExistence type="predicted"/>
<name>A0ACB5UMQ0_9FIRM</name>
<protein>
    <submittedName>
        <fullName evidence="1">Uncharacterized protein</fullName>
    </submittedName>
</protein>
<dbReference type="EMBL" id="BTPU01000053">
    <property type="protein sequence ID" value="GMQ63839.1"/>
    <property type="molecule type" value="Genomic_DNA"/>
</dbReference>
<organism evidence="1 2">
    <name type="scientific">Vallitalea maricola</name>
    <dbReference type="NCBI Taxonomy" id="3074433"/>
    <lineage>
        <taxon>Bacteria</taxon>
        <taxon>Bacillati</taxon>
        <taxon>Bacillota</taxon>
        <taxon>Clostridia</taxon>
        <taxon>Lachnospirales</taxon>
        <taxon>Vallitaleaceae</taxon>
        <taxon>Vallitalea</taxon>
    </lineage>
</organism>
<evidence type="ECO:0000313" key="2">
    <source>
        <dbReference type="Proteomes" id="UP001374599"/>
    </source>
</evidence>